<evidence type="ECO:0000313" key="2">
    <source>
        <dbReference type="Proteomes" id="UP000193642"/>
    </source>
</evidence>
<keyword evidence="2" id="KW-1185">Reference proteome</keyword>
<dbReference type="EMBL" id="MCGO01000060">
    <property type="protein sequence ID" value="ORY35178.1"/>
    <property type="molecule type" value="Genomic_DNA"/>
</dbReference>
<name>A0A1Y2BK80_9FUNG</name>
<proteinExistence type="predicted"/>
<comment type="caution">
    <text evidence="1">The sequence shown here is derived from an EMBL/GenBank/DDBJ whole genome shotgun (WGS) entry which is preliminary data.</text>
</comment>
<reference evidence="1 2" key="1">
    <citation type="submission" date="2016-07" db="EMBL/GenBank/DDBJ databases">
        <title>Pervasive Adenine N6-methylation of Active Genes in Fungi.</title>
        <authorList>
            <consortium name="DOE Joint Genome Institute"/>
            <person name="Mondo S.J."/>
            <person name="Dannebaum R.O."/>
            <person name="Kuo R.C."/>
            <person name="Labutti K."/>
            <person name="Haridas S."/>
            <person name="Kuo A."/>
            <person name="Salamov A."/>
            <person name="Ahrendt S.R."/>
            <person name="Lipzen A."/>
            <person name="Sullivan W."/>
            <person name="Andreopoulos W.B."/>
            <person name="Clum A."/>
            <person name="Lindquist E."/>
            <person name="Daum C."/>
            <person name="Ramamoorthy G.K."/>
            <person name="Gryganskyi A."/>
            <person name="Culley D."/>
            <person name="Magnuson J.K."/>
            <person name="James T.Y."/>
            <person name="O'Malley M.A."/>
            <person name="Stajich J.E."/>
            <person name="Spatafora J.W."/>
            <person name="Visel A."/>
            <person name="Grigoriev I.V."/>
        </authorList>
    </citation>
    <scope>NUCLEOTIDE SEQUENCE [LARGE SCALE GENOMIC DNA]</scope>
    <source>
        <strain evidence="1 2">JEL800</strain>
    </source>
</reference>
<evidence type="ECO:0000313" key="1">
    <source>
        <dbReference type="EMBL" id="ORY35178.1"/>
    </source>
</evidence>
<dbReference type="Proteomes" id="UP000193642">
    <property type="component" value="Unassembled WGS sequence"/>
</dbReference>
<protein>
    <submittedName>
        <fullName evidence="1">Uncharacterized protein</fullName>
    </submittedName>
</protein>
<organism evidence="1 2">
    <name type="scientific">Rhizoclosmatium globosum</name>
    <dbReference type="NCBI Taxonomy" id="329046"/>
    <lineage>
        <taxon>Eukaryota</taxon>
        <taxon>Fungi</taxon>
        <taxon>Fungi incertae sedis</taxon>
        <taxon>Chytridiomycota</taxon>
        <taxon>Chytridiomycota incertae sedis</taxon>
        <taxon>Chytridiomycetes</taxon>
        <taxon>Chytridiales</taxon>
        <taxon>Chytriomycetaceae</taxon>
        <taxon>Rhizoclosmatium</taxon>
    </lineage>
</organism>
<gene>
    <name evidence="1" type="ORF">BCR33DRAFT_504456</name>
</gene>
<accession>A0A1Y2BK80</accession>
<dbReference type="AlphaFoldDB" id="A0A1Y2BK80"/>
<sequence length="162" mass="18403">MQDPDPVLESPGYLDRTTLVGLSPRDGVATPWTSALQLYSPIRIPTSSQTSNSRRATTMYRQQRGRKRRLWTIRPQLLPRRRNGTSSECNSVLRSILVTSEDEPEGIEDLVSEESRLRICVVSTRRIEFGGVVMEDSEEEMECGDVPVPVVEFVRRLWIVGL</sequence>
<dbReference type="OrthoDB" id="79252at2759"/>